<dbReference type="GO" id="GO:0007018">
    <property type="term" value="P:microtubule-based movement"/>
    <property type="evidence" value="ECO:0007669"/>
    <property type="project" value="InterPro"/>
</dbReference>
<keyword evidence="4" id="KW-0206">Cytoskeleton</keyword>
<evidence type="ECO:0000256" key="4">
    <source>
        <dbReference type="ARBA" id="ARBA00023212"/>
    </source>
</evidence>
<sequence>MMEENDAGGYSKLGKKKRESDFHVRNGFSNLNLSPPTDVYNLVYLSFVLGGAGFLFPYNRDLLKAKNTKPLELREMSGQGVFVSHLHSQTCQSASDMIRAMKIGNHNRTTGSTNMNEHSSRSHAIFQISIEMAEAEKKSVKMGKLNLVDLAGSERQSKTGATGERLKEASKINKALSSLGNVIYALAENSAHIPYRDSKLTRLLQDSLGGNSKTIMIANIGPASMNYEETIITLRYAYRAKSIKNQPIKNEDVKDAKLLELQQEIERLRQLIMQKSNGKFNPEALDGEADELEAESSDSEDDDGKEKEKKEKEKQLELSKMEIDELGKKLRRIE</sequence>
<comment type="subcellular location">
    <subcellularLocation>
        <location evidence="1">Cytoplasm</location>
        <location evidence="1">Cytoskeleton</location>
    </subcellularLocation>
</comment>
<dbReference type="Pfam" id="PF00225">
    <property type="entry name" value="Kinesin"/>
    <property type="match status" value="1"/>
</dbReference>
<evidence type="ECO:0000313" key="12">
    <source>
        <dbReference type="Proteomes" id="UP001458880"/>
    </source>
</evidence>
<feature type="domain" description="Kinesin motor" evidence="10">
    <location>
        <begin position="1"/>
        <end position="243"/>
    </location>
</feature>
<comment type="caution">
    <text evidence="11">The sequence shown here is derived from an EMBL/GenBank/DDBJ whole genome shotgun (WGS) entry which is preliminary data.</text>
</comment>
<feature type="transmembrane region" description="Helical" evidence="9">
    <location>
        <begin position="39"/>
        <end position="58"/>
    </location>
</feature>
<dbReference type="PANTHER" id="PTHR47969">
    <property type="entry name" value="CHROMOSOME-ASSOCIATED KINESIN KIF4A-RELATED"/>
    <property type="match status" value="1"/>
</dbReference>
<dbReference type="SMART" id="SM00129">
    <property type="entry name" value="KISc"/>
    <property type="match status" value="1"/>
</dbReference>
<evidence type="ECO:0000256" key="5">
    <source>
        <dbReference type="PROSITE-ProRule" id="PRU00283"/>
    </source>
</evidence>
<dbReference type="PRINTS" id="PR00380">
    <property type="entry name" value="KINESINHEAVY"/>
</dbReference>
<dbReference type="GO" id="GO:0005524">
    <property type="term" value="F:ATP binding"/>
    <property type="evidence" value="ECO:0007669"/>
    <property type="project" value="UniProtKB-KW"/>
</dbReference>
<dbReference type="InterPro" id="IPR027640">
    <property type="entry name" value="Kinesin-like_fam"/>
</dbReference>
<dbReference type="Gene3D" id="3.40.850.10">
    <property type="entry name" value="Kinesin motor domain"/>
    <property type="match status" value="1"/>
</dbReference>
<gene>
    <name evidence="11" type="ORF">QE152_g11005</name>
</gene>
<evidence type="ECO:0000256" key="6">
    <source>
        <dbReference type="RuleBase" id="RU000394"/>
    </source>
</evidence>
<dbReference type="PROSITE" id="PS00411">
    <property type="entry name" value="KINESIN_MOTOR_1"/>
    <property type="match status" value="1"/>
</dbReference>
<protein>
    <recommendedName>
        <fullName evidence="6">Kinesin-like protein</fullName>
    </recommendedName>
</protein>
<feature type="compositionally biased region" description="Basic and acidic residues" evidence="8">
    <location>
        <begin position="304"/>
        <end position="318"/>
    </location>
</feature>
<reference evidence="11 12" key="1">
    <citation type="journal article" date="2024" name="BMC Genomics">
        <title>De novo assembly and annotation of Popillia japonica's genome with initial clues to its potential as an invasive pest.</title>
        <authorList>
            <person name="Cucini C."/>
            <person name="Boschi S."/>
            <person name="Funari R."/>
            <person name="Cardaioli E."/>
            <person name="Iannotti N."/>
            <person name="Marturano G."/>
            <person name="Paoli F."/>
            <person name="Bruttini M."/>
            <person name="Carapelli A."/>
            <person name="Frati F."/>
            <person name="Nardi F."/>
        </authorList>
    </citation>
    <scope>NUCLEOTIDE SEQUENCE [LARGE SCALE GENOMIC DNA]</scope>
    <source>
        <strain evidence="11">DMR45628</strain>
    </source>
</reference>
<evidence type="ECO:0000313" key="11">
    <source>
        <dbReference type="EMBL" id="KAK9737058.1"/>
    </source>
</evidence>
<keyword evidence="6" id="KW-0493">Microtubule</keyword>
<feature type="compositionally biased region" description="Acidic residues" evidence="8">
    <location>
        <begin position="285"/>
        <end position="303"/>
    </location>
</feature>
<keyword evidence="9" id="KW-1133">Transmembrane helix</keyword>
<dbReference type="GO" id="GO:0005874">
    <property type="term" value="C:microtubule"/>
    <property type="evidence" value="ECO:0007669"/>
    <property type="project" value="UniProtKB-KW"/>
</dbReference>
<keyword evidence="3 6" id="KW-0067">ATP-binding</keyword>
<dbReference type="Proteomes" id="UP001458880">
    <property type="component" value="Unassembled WGS sequence"/>
</dbReference>
<dbReference type="GO" id="GO:0003777">
    <property type="term" value="F:microtubule motor activity"/>
    <property type="evidence" value="ECO:0007669"/>
    <property type="project" value="InterPro"/>
</dbReference>
<keyword evidence="9" id="KW-0472">Membrane</keyword>
<evidence type="ECO:0000256" key="2">
    <source>
        <dbReference type="ARBA" id="ARBA00022741"/>
    </source>
</evidence>
<dbReference type="InterPro" id="IPR027417">
    <property type="entry name" value="P-loop_NTPase"/>
</dbReference>
<dbReference type="SUPFAM" id="SSF52540">
    <property type="entry name" value="P-loop containing nucleoside triphosphate hydrolases"/>
    <property type="match status" value="1"/>
</dbReference>
<evidence type="ECO:0000256" key="9">
    <source>
        <dbReference type="SAM" id="Phobius"/>
    </source>
</evidence>
<name>A0AAW1LRV3_POPJA</name>
<dbReference type="GO" id="GO:0008017">
    <property type="term" value="F:microtubule binding"/>
    <property type="evidence" value="ECO:0007669"/>
    <property type="project" value="InterPro"/>
</dbReference>
<dbReference type="PROSITE" id="PS50067">
    <property type="entry name" value="KINESIN_MOTOR_2"/>
    <property type="match status" value="1"/>
</dbReference>
<dbReference type="InterPro" id="IPR036961">
    <property type="entry name" value="Kinesin_motor_dom_sf"/>
</dbReference>
<keyword evidence="9" id="KW-0812">Transmembrane</keyword>
<feature type="region of interest" description="Disordered" evidence="8">
    <location>
        <begin position="279"/>
        <end position="318"/>
    </location>
</feature>
<dbReference type="EMBL" id="JASPKY010000105">
    <property type="protein sequence ID" value="KAK9737058.1"/>
    <property type="molecule type" value="Genomic_DNA"/>
</dbReference>
<keyword evidence="6" id="KW-0505">Motor protein</keyword>
<evidence type="ECO:0000256" key="7">
    <source>
        <dbReference type="SAM" id="Coils"/>
    </source>
</evidence>
<dbReference type="AlphaFoldDB" id="A0AAW1LRV3"/>
<comment type="similarity">
    <text evidence="5 6">Belongs to the TRAFAC class myosin-kinesin ATPase superfamily. Kinesin family.</text>
</comment>
<feature type="coiled-coil region" evidence="7">
    <location>
        <begin position="251"/>
        <end position="278"/>
    </location>
</feature>
<dbReference type="InterPro" id="IPR001752">
    <property type="entry name" value="Kinesin_motor_dom"/>
</dbReference>
<evidence type="ECO:0000256" key="3">
    <source>
        <dbReference type="ARBA" id="ARBA00022840"/>
    </source>
</evidence>
<evidence type="ECO:0000259" key="10">
    <source>
        <dbReference type="PROSITE" id="PS50067"/>
    </source>
</evidence>
<keyword evidence="2 6" id="KW-0547">Nucleotide-binding</keyword>
<keyword evidence="12" id="KW-1185">Reference proteome</keyword>
<organism evidence="11 12">
    <name type="scientific">Popillia japonica</name>
    <name type="common">Japanese beetle</name>
    <dbReference type="NCBI Taxonomy" id="7064"/>
    <lineage>
        <taxon>Eukaryota</taxon>
        <taxon>Metazoa</taxon>
        <taxon>Ecdysozoa</taxon>
        <taxon>Arthropoda</taxon>
        <taxon>Hexapoda</taxon>
        <taxon>Insecta</taxon>
        <taxon>Pterygota</taxon>
        <taxon>Neoptera</taxon>
        <taxon>Endopterygota</taxon>
        <taxon>Coleoptera</taxon>
        <taxon>Polyphaga</taxon>
        <taxon>Scarabaeiformia</taxon>
        <taxon>Scarabaeidae</taxon>
        <taxon>Rutelinae</taxon>
        <taxon>Popillia</taxon>
    </lineage>
</organism>
<keyword evidence="4" id="KW-0963">Cytoplasm</keyword>
<accession>A0AAW1LRV3</accession>
<evidence type="ECO:0000256" key="1">
    <source>
        <dbReference type="ARBA" id="ARBA00004245"/>
    </source>
</evidence>
<dbReference type="InterPro" id="IPR019821">
    <property type="entry name" value="Kinesin_motor_CS"/>
</dbReference>
<evidence type="ECO:0000256" key="8">
    <source>
        <dbReference type="SAM" id="MobiDB-lite"/>
    </source>
</evidence>
<comment type="caution">
    <text evidence="5">Lacks conserved residue(s) required for the propagation of feature annotation.</text>
</comment>
<proteinExistence type="inferred from homology"/>
<keyword evidence="7" id="KW-0175">Coiled coil</keyword>